<protein>
    <recommendedName>
        <fullName evidence="3">ATP-dependent dethiobiotin synthetase BioD</fullName>
    </recommendedName>
</protein>
<dbReference type="EMBL" id="JBBPCC010000026">
    <property type="protein sequence ID" value="MEK8132063.1"/>
    <property type="molecule type" value="Genomic_DNA"/>
</dbReference>
<evidence type="ECO:0000313" key="2">
    <source>
        <dbReference type="Proteomes" id="UP001469365"/>
    </source>
</evidence>
<dbReference type="RefSeq" id="WP_341419191.1">
    <property type="nucleotide sequence ID" value="NZ_JBBPCC010000026.1"/>
</dbReference>
<organism evidence="1 2">
    <name type="scientific">Paenibacillus filicis</name>
    <dbReference type="NCBI Taxonomy" id="669464"/>
    <lineage>
        <taxon>Bacteria</taxon>
        <taxon>Bacillati</taxon>
        <taxon>Bacillota</taxon>
        <taxon>Bacilli</taxon>
        <taxon>Bacillales</taxon>
        <taxon>Paenibacillaceae</taxon>
        <taxon>Paenibacillus</taxon>
    </lineage>
</organism>
<sequence length="46" mass="5163">MNQVNMETIRGLFVTGTDTGVRKTVVTAAITRRCSRKELAQELHVM</sequence>
<evidence type="ECO:0008006" key="3">
    <source>
        <dbReference type="Google" id="ProtNLM"/>
    </source>
</evidence>
<proteinExistence type="predicted"/>
<comment type="caution">
    <text evidence="1">The sequence shown here is derived from an EMBL/GenBank/DDBJ whole genome shotgun (WGS) entry which is preliminary data.</text>
</comment>
<dbReference type="Gene3D" id="3.40.50.300">
    <property type="entry name" value="P-loop containing nucleotide triphosphate hydrolases"/>
    <property type="match status" value="1"/>
</dbReference>
<name>A0ABU9DVB1_9BACL</name>
<dbReference type="InterPro" id="IPR027417">
    <property type="entry name" value="P-loop_NTPase"/>
</dbReference>
<gene>
    <name evidence="1" type="ORF">WMW72_29620</name>
</gene>
<keyword evidence="2" id="KW-1185">Reference proteome</keyword>
<reference evidence="1 2" key="1">
    <citation type="submission" date="2024-04" db="EMBL/GenBank/DDBJ databases">
        <title>draft genome sequnece of Paenibacillus filicis.</title>
        <authorList>
            <person name="Kim D.-U."/>
        </authorList>
    </citation>
    <scope>NUCLEOTIDE SEQUENCE [LARGE SCALE GENOMIC DNA]</scope>
    <source>
        <strain evidence="1 2">KACC14197</strain>
    </source>
</reference>
<dbReference type="Proteomes" id="UP001469365">
    <property type="component" value="Unassembled WGS sequence"/>
</dbReference>
<evidence type="ECO:0000313" key="1">
    <source>
        <dbReference type="EMBL" id="MEK8132063.1"/>
    </source>
</evidence>
<accession>A0ABU9DVB1</accession>